<reference evidence="1" key="1">
    <citation type="submission" date="2016-10" db="EMBL/GenBank/DDBJ databases">
        <title>Sequence of Gallionella enrichment culture.</title>
        <authorList>
            <person name="Poehlein A."/>
            <person name="Muehling M."/>
            <person name="Daniel R."/>
        </authorList>
    </citation>
    <scope>NUCLEOTIDE SEQUENCE</scope>
</reference>
<dbReference type="EMBL" id="MLJW01005623">
    <property type="protein sequence ID" value="OIQ67914.1"/>
    <property type="molecule type" value="Genomic_DNA"/>
</dbReference>
<dbReference type="AlphaFoldDB" id="A0A1J5P9N7"/>
<name>A0A1J5P9N7_9ZZZZ</name>
<accession>A0A1J5P9N7</accession>
<gene>
    <name evidence="1" type="ORF">GALL_505050</name>
</gene>
<organism evidence="1">
    <name type="scientific">mine drainage metagenome</name>
    <dbReference type="NCBI Taxonomy" id="410659"/>
    <lineage>
        <taxon>unclassified sequences</taxon>
        <taxon>metagenomes</taxon>
        <taxon>ecological metagenomes</taxon>
    </lineage>
</organism>
<proteinExistence type="predicted"/>
<evidence type="ECO:0000313" key="1">
    <source>
        <dbReference type="EMBL" id="OIQ67914.1"/>
    </source>
</evidence>
<sequence length="57" mass="6711">MGNHYGSGFKFVSYFVDQFVDQNGCFWVEARVGFIYKQIFGLHRYSPGYSYPFFHPA</sequence>
<protein>
    <submittedName>
        <fullName evidence="1">Uncharacterized protein</fullName>
    </submittedName>
</protein>
<comment type="caution">
    <text evidence="1">The sequence shown here is derived from an EMBL/GenBank/DDBJ whole genome shotgun (WGS) entry which is preliminary data.</text>
</comment>